<feature type="domain" description="Methyltransferase" evidence="3">
    <location>
        <begin position="38"/>
        <end position="128"/>
    </location>
</feature>
<keyword evidence="2 4" id="KW-0808">Transferase</keyword>
<comment type="caution">
    <text evidence="4">The sequence shown here is derived from an EMBL/GenBank/DDBJ whole genome shotgun (WGS) entry which is preliminary data.</text>
</comment>
<dbReference type="CDD" id="cd02440">
    <property type="entry name" value="AdoMet_MTases"/>
    <property type="match status" value="1"/>
</dbReference>
<dbReference type="GO" id="GO:0032259">
    <property type="term" value="P:methylation"/>
    <property type="evidence" value="ECO:0007669"/>
    <property type="project" value="UniProtKB-KW"/>
</dbReference>
<dbReference type="EC" id="2.1.1.144" evidence="4"/>
<evidence type="ECO:0000313" key="4">
    <source>
        <dbReference type="EMBL" id="KFI89626.1"/>
    </source>
</evidence>
<dbReference type="InterPro" id="IPR029063">
    <property type="entry name" value="SAM-dependent_MTases_sf"/>
</dbReference>
<dbReference type="Gene3D" id="3.40.50.150">
    <property type="entry name" value="Vaccinia Virus protein VP39"/>
    <property type="match status" value="1"/>
</dbReference>
<dbReference type="GO" id="GO:0030798">
    <property type="term" value="F:trans-aconitate 2-methyltransferase activity"/>
    <property type="evidence" value="ECO:0007669"/>
    <property type="project" value="UniProtKB-EC"/>
</dbReference>
<dbReference type="PANTHER" id="PTHR43861">
    <property type="entry name" value="TRANS-ACONITATE 2-METHYLTRANSFERASE-RELATED"/>
    <property type="match status" value="1"/>
</dbReference>
<dbReference type="InterPro" id="IPR041698">
    <property type="entry name" value="Methyltransf_25"/>
</dbReference>
<accession>A0A087D276</accession>
<dbReference type="EMBL" id="JGZL01000007">
    <property type="protein sequence ID" value="KFI89626.1"/>
    <property type="molecule type" value="Genomic_DNA"/>
</dbReference>
<keyword evidence="5" id="KW-1185">Reference proteome</keyword>
<gene>
    <name evidence="4" type="ORF">BRUM_0835</name>
</gene>
<proteinExistence type="predicted"/>
<dbReference type="eggNOG" id="COG4106">
    <property type="taxonomic scope" value="Bacteria"/>
</dbReference>
<dbReference type="Pfam" id="PF13649">
    <property type="entry name" value="Methyltransf_25"/>
    <property type="match status" value="1"/>
</dbReference>
<dbReference type="Gene3D" id="1.10.150.290">
    <property type="entry name" value="S-adenosyl-L-methionine-dependent methyltransferases"/>
    <property type="match status" value="1"/>
</dbReference>
<dbReference type="PANTHER" id="PTHR43861:SF1">
    <property type="entry name" value="TRANS-ACONITATE 2-METHYLTRANSFERASE"/>
    <property type="match status" value="1"/>
</dbReference>
<organism evidence="4 5">
    <name type="scientific">Bifidobacterium ruminantium</name>
    <dbReference type="NCBI Taxonomy" id="78346"/>
    <lineage>
        <taxon>Bacteria</taxon>
        <taxon>Bacillati</taxon>
        <taxon>Actinomycetota</taxon>
        <taxon>Actinomycetes</taxon>
        <taxon>Bifidobacteriales</taxon>
        <taxon>Bifidobacteriaceae</taxon>
        <taxon>Bifidobacterium</taxon>
    </lineage>
</organism>
<dbReference type="InterPro" id="IPR023149">
    <property type="entry name" value="Trans_acon_MeTrfase_C"/>
</dbReference>
<name>A0A087D276_BIFRU</name>
<dbReference type="SUPFAM" id="SSF53335">
    <property type="entry name" value="S-adenosyl-L-methionine-dependent methyltransferases"/>
    <property type="match status" value="1"/>
</dbReference>
<protein>
    <submittedName>
        <fullName evidence="4">Trans-aconitate 2-methyltransferase</fullName>
        <ecNumber evidence="4">2.1.1.144</ecNumber>
    </submittedName>
</protein>
<sequence>MAFTWDASQYLKFADQRTQPSRDLCARITLEDTAVHKVLDIGCGPGNSTALLRERYPHATILGIDSSESMIESARAEHPDIDFAVHDATALDELPDDFDVVFTNACLQWVPNHHETIPAMLRRARQGGMVACQFTETINQPAHTVMRELATDPRFNRYIGETGVRPYHHLGGERFDIGAYYDLVASLSQYAQVWETTYWHALSGYEGVIEWYRGTGMRPYLAQLPNADWRKQYEQTFVERLQGIYPLQSDGTVLIPMPRFFFVAQV</sequence>
<evidence type="ECO:0000256" key="1">
    <source>
        <dbReference type="ARBA" id="ARBA00022603"/>
    </source>
</evidence>
<dbReference type="AlphaFoldDB" id="A0A087D276"/>
<dbReference type="STRING" id="78346.BRUM_0835"/>
<evidence type="ECO:0000256" key="2">
    <source>
        <dbReference type="ARBA" id="ARBA00022679"/>
    </source>
</evidence>
<evidence type="ECO:0000313" key="5">
    <source>
        <dbReference type="Proteomes" id="UP000029078"/>
    </source>
</evidence>
<keyword evidence="1 4" id="KW-0489">Methyltransferase</keyword>
<evidence type="ECO:0000259" key="3">
    <source>
        <dbReference type="Pfam" id="PF13649"/>
    </source>
</evidence>
<dbReference type="Proteomes" id="UP000029078">
    <property type="component" value="Unassembled WGS sequence"/>
</dbReference>
<reference evidence="4 5" key="1">
    <citation type="submission" date="2014-03" db="EMBL/GenBank/DDBJ databases">
        <title>Genomics of Bifidobacteria.</title>
        <authorList>
            <person name="Ventura M."/>
            <person name="Milani C."/>
            <person name="Lugli G.A."/>
        </authorList>
    </citation>
    <scope>NUCLEOTIDE SEQUENCE [LARGE SCALE GENOMIC DNA]</scope>
    <source>
        <strain evidence="4 5">LMG 21811</strain>
    </source>
</reference>